<dbReference type="Proteomes" id="UP000431575">
    <property type="component" value="Unassembled WGS sequence"/>
</dbReference>
<evidence type="ECO:0000313" key="2">
    <source>
        <dbReference type="Proteomes" id="UP000431575"/>
    </source>
</evidence>
<evidence type="ECO:0000313" key="1">
    <source>
        <dbReference type="EMBL" id="KAB4238600.1"/>
    </source>
</evidence>
<gene>
    <name evidence="1" type="ORF">GAP41_17995</name>
</gene>
<protein>
    <submittedName>
        <fullName evidence="1">Uncharacterized protein</fullName>
    </submittedName>
</protein>
<name>A0A4Q5E5Q4_BACUN</name>
<accession>A0A4Q5E5Q4</accession>
<sequence>MEYVNLNGIDILSALNKGKSYDQISATKSGLPNILKNFKKIAKDYNINDFIDNIYIEYSTASLMLSRKLMVGFACVDSTNNAFKHAVREKSSEVINFVRGNEISLYYHQNMLSSKSSNQQAGKPFISSFWTKTHEEQIKILNQLNIHFPTLHSENANNISTVTSNYWPIIYTQTFSQLKSFIENFKRNGTPIEDLYGCTHYCYDYFFWDGITTVLPPNHKTIYFGIPTIGTSTSNNSLNGQGGIFVYFSYNYQKIDEELLKKFIKDISISFDYIIKSYTYNLLSSVTLDSWDRTKLEAIKSAKAAIMSRNMSHNLGSHVMFYIKQKLDNAKKIYDANVLADICPAGNITVDNEHVQALSNGEIELPFLVGLGRFMNYLQERQDYIATIATDYIPANSTISFKDFIYDELKPDLRYKRHKETGSSLSETVGTQPMNLLMEYIAFSEGYNDSNKIVLKFGSFTGNNPDLEPKNEYNIRPYKKGTAALKSFEELRDFNVALPGGVIGRQAFFSIMENIIRNAAKHSGRRDDGKIEIDLDVIDPEKETWKDTRTNNCTEEQLRELYRRKSDDYHILAITDNMPHNEAAVDRIIKLLDDPYVDENYQMKDTNKGLKEIRLSAAWIRRKQLDTEIDITKEPPVISIQKIPFNNTTFAIRYIICLPKPKKIAFIVDNGLSINNEISDILRMNGCRLFCMKENKMDFSISDYDLVVLCTDIPFDLKDISSRYIPYGEKNIEIFKEFEQRLKTVDAKQAVNETMNACYKRWYESTANSFLHKLCVLDDKSMYKHKENREREILLNTTSCTDYVYYNDTIIFSTHFSGLSNKTPEEQKLYSQATFIEGITGNNSTDRLIRQTNWTEEWKYKHLAAGLLRVAIFDERIFSSISPLIKSEVPISSDSIQNFAENFWTDNYNSTIEDLYDEFSHKYSGEISDETIRLIFNRFGESLPSKGDFINEVLQFISDLSNDKYDIDKTQSYYERRIWAYDIRTGRDSNIIHIVGYDAPIKETVGIYNKNERNVTCVGTLSKKDGLYVLDMHGVPLSKNKFDIISIHQGILDKIYNAFGINSLQNETDAAAEKLKITYAIFNELSVKAQENKFKNTDKFLPQMIIHSGRSKPNSTDMPQELPFVQFAAIDHAVRDCKYTLSELLYSAHYEK</sequence>
<reference evidence="1 2" key="1">
    <citation type="journal article" date="2019" name="Nat. Med.">
        <title>A library of human gut bacterial isolates paired with longitudinal multiomics data enables mechanistic microbiome research.</title>
        <authorList>
            <person name="Poyet M."/>
            <person name="Groussin M."/>
            <person name="Gibbons S.M."/>
            <person name="Avila-Pacheco J."/>
            <person name="Jiang X."/>
            <person name="Kearney S.M."/>
            <person name="Perrotta A.R."/>
            <person name="Berdy B."/>
            <person name="Zhao S."/>
            <person name="Lieberman T.D."/>
            <person name="Swanson P.K."/>
            <person name="Smith M."/>
            <person name="Roesemann S."/>
            <person name="Alexander J.E."/>
            <person name="Rich S.A."/>
            <person name="Livny J."/>
            <person name="Vlamakis H."/>
            <person name="Clish C."/>
            <person name="Bullock K."/>
            <person name="Deik A."/>
            <person name="Scott J."/>
            <person name="Pierce K.A."/>
            <person name="Xavier R.J."/>
            <person name="Alm E.J."/>
        </authorList>
    </citation>
    <scope>NUCLEOTIDE SEQUENCE [LARGE SCALE GENOMIC DNA]</scope>
    <source>
        <strain evidence="1 2">BIOML-A6</strain>
    </source>
</reference>
<comment type="caution">
    <text evidence="1">The sequence shown here is derived from an EMBL/GenBank/DDBJ whole genome shotgun (WGS) entry which is preliminary data.</text>
</comment>
<dbReference type="RefSeq" id="WP_130081554.1">
    <property type="nucleotide sequence ID" value="NZ_RCXX01000013.1"/>
</dbReference>
<dbReference type="AlphaFoldDB" id="A0A4Q5E5Q4"/>
<organism evidence="1 2">
    <name type="scientific">Bacteroides uniformis</name>
    <dbReference type="NCBI Taxonomy" id="820"/>
    <lineage>
        <taxon>Bacteria</taxon>
        <taxon>Pseudomonadati</taxon>
        <taxon>Bacteroidota</taxon>
        <taxon>Bacteroidia</taxon>
        <taxon>Bacteroidales</taxon>
        <taxon>Bacteroidaceae</taxon>
        <taxon>Bacteroides</taxon>
    </lineage>
</organism>
<dbReference type="EMBL" id="WCTM01000013">
    <property type="protein sequence ID" value="KAB4238600.1"/>
    <property type="molecule type" value="Genomic_DNA"/>
</dbReference>
<proteinExistence type="predicted"/>